<comment type="caution">
    <text evidence="2">The sequence shown here is derived from an EMBL/GenBank/DDBJ whole genome shotgun (WGS) entry which is preliminary data.</text>
</comment>
<dbReference type="OrthoDB" id="2468967at2"/>
<protein>
    <recommendedName>
        <fullName evidence="1">Molybdopterin cofactor biosynthesis MoaD-related C-terminal domain-containing protein</fullName>
    </recommendedName>
</protein>
<dbReference type="Pfam" id="PF09189">
    <property type="entry name" value="MoaD_arch"/>
    <property type="match status" value="1"/>
</dbReference>
<dbReference type="InterPro" id="IPR036473">
    <property type="entry name" value="Mopterin_CF_MoaD-rel_C_sf"/>
</dbReference>
<dbReference type="InterPro" id="IPR015272">
    <property type="entry name" value="MoadD_C"/>
</dbReference>
<dbReference type="Gene3D" id="3.30.1370.80">
    <property type="entry name" value="Molybdopterin cofactor biosynthesis MoaD-related, C-terminal domain"/>
    <property type="match status" value="1"/>
</dbReference>
<proteinExistence type="predicted"/>
<dbReference type="EMBL" id="BDUF01000015">
    <property type="protein sequence ID" value="GAX89190.1"/>
    <property type="molecule type" value="Genomic_DNA"/>
</dbReference>
<evidence type="ECO:0000259" key="1">
    <source>
        <dbReference type="Pfam" id="PF09189"/>
    </source>
</evidence>
<sequence>MIRLEFRGLYQSTYKQFLLDLGGRELEITAQGSRQEGSTLIEGEGWTALLEPEDSVSFSKVMKVPRTFITFCGEPEVVDVLVSQFRLKALRGGG</sequence>
<evidence type="ECO:0000313" key="2">
    <source>
        <dbReference type="EMBL" id="GAX89190.1"/>
    </source>
</evidence>
<dbReference type="Proteomes" id="UP000217785">
    <property type="component" value="Unassembled WGS sequence"/>
</dbReference>
<reference evidence="3" key="1">
    <citation type="submission" date="2017-07" db="EMBL/GenBank/DDBJ databases">
        <title>Draft genome sequence of Effusibacillus lacus strain skLN1.</title>
        <authorList>
            <person name="Watanabe M."/>
            <person name="Kojima H."/>
            <person name="Fukui M."/>
        </authorList>
    </citation>
    <scope>NUCLEOTIDE SEQUENCE [LARGE SCALE GENOMIC DNA]</scope>
    <source>
        <strain evidence="3">skLN1</strain>
    </source>
</reference>
<organism evidence="2 3">
    <name type="scientific">Effusibacillus lacus</name>
    <dbReference type="NCBI Taxonomy" id="1348429"/>
    <lineage>
        <taxon>Bacteria</taxon>
        <taxon>Bacillati</taxon>
        <taxon>Bacillota</taxon>
        <taxon>Bacilli</taxon>
        <taxon>Bacillales</taxon>
        <taxon>Alicyclobacillaceae</taxon>
        <taxon>Effusibacillus</taxon>
    </lineage>
</organism>
<evidence type="ECO:0000313" key="3">
    <source>
        <dbReference type="Proteomes" id="UP000217785"/>
    </source>
</evidence>
<name>A0A292YL56_9BACL</name>
<dbReference type="RefSeq" id="WP_096180880.1">
    <property type="nucleotide sequence ID" value="NZ_BDUF01000015.1"/>
</dbReference>
<keyword evidence="3" id="KW-1185">Reference proteome</keyword>
<feature type="domain" description="Molybdopterin cofactor biosynthesis MoaD-related C-terminal" evidence="1">
    <location>
        <begin position="3"/>
        <end position="94"/>
    </location>
</feature>
<dbReference type="AlphaFoldDB" id="A0A292YL56"/>
<gene>
    <name evidence="2" type="ORF">EFBL_0808</name>
</gene>
<accession>A0A292YL56</accession>